<accession>A0A392QVG7</accession>
<feature type="non-terminal residue" evidence="1">
    <location>
        <position position="1"/>
    </location>
</feature>
<protein>
    <submittedName>
        <fullName evidence="1">Uncharacterized protein</fullName>
    </submittedName>
</protein>
<dbReference type="AlphaFoldDB" id="A0A392QVG7"/>
<organism evidence="1 2">
    <name type="scientific">Trifolium medium</name>
    <dbReference type="NCBI Taxonomy" id="97028"/>
    <lineage>
        <taxon>Eukaryota</taxon>
        <taxon>Viridiplantae</taxon>
        <taxon>Streptophyta</taxon>
        <taxon>Embryophyta</taxon>
        <taxon>Tracheophyta</taxon>
        <taxon>Spermatophyta</taxon>
        <taxon>Magnoliopsida</taxon>
        <taxon>eudicotyledons</taxon>
        <taxon>Gunneridae</taxon>
        <taxon>Pentapetalae</taxon>
        <taxon>rosids</taxon>
        <taxon>fabids</taxon>
        <taxon>Fabales</taxon>
        <taxon>Fabaceae</taxon>
        <taxon>Papilionoideae</taxon>
        <taxon>50 kb inversion clade</taxon>
        <taxon>NPAAA clade</taxon>
        <taxon>Hologalegina</taxon>
        <taxon>IRL clade</taxon>
        <taxon>Trifolieae</taxon>
        <taxon>Trifolium</taxon>
    </lineage>
</organism>
<evidence type="ECO:0000313" key="2">
    <source>
        <dbReference type="Proteomes" id="UP000265520"/>
    </source>
</evidence>
<keyword evidence="2" id="KW-1185">Reference proteome</keyword>
<dbReference type="Proteomes" id="UP000265520">
    <property type="component" value="Unassembled WGS sequence"/>
</dbReference>
<reference evidence="1 2" key="1">
    <citation type="journal article" date="2018" name="Front. Plant Sci.">
        <title>Red Clover (Trifolium pratense) and Zigzag Clover (T. medium) - A Picture of Genomic Similarities and Differences.</title>
        <authorList>
            <person name="Dluhosova J."/>
            <person name="Istvanek J."/>
            <person name="Nedelnik J."/>
            <person name="Repkova J."/>
        </authorList>
    </citation>
    <scope>NUCLEOTIDE SEQUENCE [LARGE SCALE GENOMIC DNA]</scope>
    <source>
        <strain evidence="2">cv. 10/8</strain>
        <tissue evidence="1">Leaf</tissue>
    </source>
</reference>
<dbReference type="EMBL" id="LXQA010161597">
    <property type="protein sequence ID" value="MCI27824.1"/>
    <property type="molecule type" value="Genomic_DNA"/>
</dbReference>
<name>A0A392QVG7_9FABA</name>
<sequence length="51" mass="5503">VRYNSGTIFACSTSTLAMVCSEQHEVPIGLVISFGNRLLQLSLQEDQATSS</sequence>
<comment type="caution">
    <text evidence="1">The sequence shown here is derived from an EMBL/GenBank/DDBJ whole genome shotgun (WGS) entry which is preliminary data.</text>
</comment>
<proteinExistence type="predicted"/>
<evidence type="ECO:0000313" key="1">
    <source>
        <dbReference type="EMBL" id="MCI27824.1"/>
    </source>
</evidence>